<proteinExistence type="predicted"/>
<dbReference type="Proteomes" id="UP000675881">
    <property type="component" value="Chromosome 11"/>
</dbReference>
<gene>
    <name evidence="1" type="ORF">LSAA_2921</name>
</gene>
<accession>A0A7R8CFX3</accession>
<protein>
    <submittedName>
        <fullName evidence="1">(salmon louse) hypothetical protein</fullName>
    </submittedName>
</protein>
<name>A0A7R8CFX3_LEPSM</name>
<sequence length="134" mass="15770">MIERFRNGSTEKEALVIEKESKKTNALRKVERRSSSFINVGEIDVFMQSSKNDSRKKQKRLKMKFSFPRESWKCLPKTDPLFRIQVTLPTKERRDKTADDYVIAIKALLDNRRDSTLTVTIEQFRNSMNKISQP</sequence>
<dbReference type="EMBL" id="HG994590">
    <property type="protein sequence ID" value="CAF2810463.1"/>
    <property type="molecule type" value="Genomic_DNA"/>
</dbReference>
<keyword evidence="2" id="KW-1185">Reference proteome</keyword>
<evidence type="ECO:0000313" key="1">
    <source>
        <dbReference type="EMBL" id="CAF2810463.1"/>
    </source>
</evidence>
<organism evidence="1 2">
    <name type="scientific">Lepeophtheirus salmonis</name>
    <name type="common">Salmon louse</name>
    <name type="synonym">Caligus salmonis</name>
    <dbReference type="NCBI Taxonomy" id="72036"/>
    <lineage>
        <taxon>Eukaryota</taxon>
        <taxon>Metazoa</taxon>
        <taxon>Ecdysozoa</taxon>
        <taxon>Arthropoda</taxon>
        <taxon>Crustacea</taxon>
        <taxon>Multicrustacea</taxon>
        <taxon>Hexanauplia</taxon>
        <taxon>Copepoda</taxon>
        <taxon>Siphonostomatoida</taxon>
        <taxon>Caligidae</taxon>
        <taxon>Lepeophtheirus</taxon>
    </lineage>
</organism>
<evidence type="ECO:0000313" key="2">
    <source>
        <dbReference type="Proteomes" id="UP000675881"/>
    </source>
</evidence>
<dbReference type="AlphaFoldDB" id="A0A7R8CFX3"/>
<reference evidence="1" key="1">
    <citation type="submission" date="2021-02" db="EMBL/GenBank/DDBJ databases">
        <authorList>
            <person name="Bekaert M."/>
        </authorList>
    </citation>
    <scope>NUCLEOTIDE SEQUENCE</scope>
    <source>
        <strain evidence="1">IoA-00</strain>
    </source>
</reference>